<reference evidence="2" key="1">
    <citation type="submission" date="2020-02" db="EMBL/GenBank/DDBJ databases">
        <authorList>
            <person name="Meier V. D."/>
        </authorList>
    </citation>
    <scope>NUCLEOTIDE SEQUENCE</scope>
    <source>
        <strain evidence="2">AVDCRST_MAG09</strain>
    </source>
</reference>
<feature type="region of interest" description="Disordered" evidence="1">
    <location>
        <begin position="32"/>
        <end position="56"/>
    </location>
</feature>
<sequence length="56" mass="5954">WGLRTARSAIASATGRWACRARSPASRLARATSIRPAPMRAGSDERAWPCSPAEAS</sequence>
<accession>A0A6J4SYU7</accession>
<evidence type="ECO:0000313" key="2">
    <source>
        <dbReference type="EMBL" id="CAA9509006.1"/>
    </source>
</evidence>
<name>A0A6J4SYU7_9SPHN</name>
<protein>
    <submittedName>
        <fullName evidence="2">Uncharacterized protein</fullName>
    </submittedName>
</protein>
<evidence type="ECO:0000256" key="1">
    <source>
        <dbReference type="SAM" id="MobiDB-lite"/>
    </source>
</evidence>
<organism evidence="2">
    <name type="scientific">uncultured Sphingomonas sp</name>
    <dbReference type="NCBI Taxonomy" id="158754"/>
    <lineage>
        <taxon>Bacteria</taxon>
        <taxon>Pseudomonadati</taxon>
        <taxon>Pseudomonadota</taxon>
        <taxon>Alphaproteobacteria</taxon>
        <taxon>Sphingomonadales</taxon>
        <taxon>Sphingomonadaceae</taxon>
        <taxon>Sphingomonas</taxon>
        <taxon>environmental samples</taxon>
    </lineage>
</organism>
<dbReference type="AlphaFoldDB" id="A0A6J4SYU7"/>
<dbReference type="EMBL" id="CADCVZ010000030">
    <property type="protein sequence ID" value="CAA9509006.1"/>
    <property type="molecule type" value="Genomic_DNA"/>
</dbReference>
<gene>
    <name evidence="2" type="ORF">AVDCRST_MAG09-1471</name>
</gene>
<feature type="non-terminal residue" evidence="2">
    <location>
        <position position="1"/>
    </location>
</feature>
<proteinExistence type="predicted"/>
<feature type="non-terminal residue" evidence="2">
    <location>
        <position position="56"/>
    </location>
</feature>